<evidence type="ECO:0000313" key="12">
    <source>
        <dbReference type="EMBL" id="SDY91956.1"/>
    </source>
</evidence>
<dbReference type="InterPro" id="IPR036909">
    <property type="entry name" value="Cyt_c-like_dom_sf"/>
</dbReference>
<sequence>MIEILATLARWSQLVANLVLFGSCVFLAIAGRHRVLFENPWVARLERAFPWLAGIILIGLVGILATTTGEATGDDANTWRPSAWLEIIQHTNMGHMWAIRAMFAVLLLAAVVSLQYIRQRVKWHYVICAGVAALPLIAGALVSHSAAEENFLTYVSIYSIHILLAGIWFGALPAFLLIVFDRSETDSEKKRLTLNIEGLKRFSSVALPVMLVIMITGLIITDRMIEDDYHALVASSYGWLLNTKLALLAVILFIAYKARAKWLPAFEQMAIHSDELSQPKADKQTTSFFAKWMPSLTVEQKVEQSNLLEPSAGVAKLRKWVRVEFVLALFLVLFATILSNTVPAKHEMVEHWPYSFRFSIAATWEDPEVQLYFWIGMTMLGAGIASIWWGSKHQWDAKKRILLPSALMATAIAVALPKFAVDAYPETYQNTPVPFDAISISNGARHFAENCTSCHGPQGAGNGILAKTFDPPPADLLTEPHTARHTAGDFFHWLSYGLKNTGMPGFAANLTEEDRWDTVNYMHAMSRGYQARLMSPSIVPGRPSMGPPIFQFTTYDGSTGILKDYRGRSNVLLVFFSWPDSQHRLAELSDMRGKLRDLETEILAVPMDEYSGEILSALASEHSYPLVTEGWHEIRNSYILFRRTLTHPDILGEGNIPDHMEYLIDRYGYLRARWIPAVDESGWDDTNQLTRQLSQLNQEGEILPPPDDHVH</sequence>
<feature type="transmembrane region" description="Helical" evidence="10">
    <location>
        <begin position="325"/>
        <end position="344"/>
    </location>
</feature>
<dbReference type="GO" id="GO:0020037">
    <property type="term" value="F:heme binding"/>
    <property type="evidence" value="ECO:0007669"/>
    <property type="project" value="InterPro"/>
</dbReference>
<dbReference type="InterPro" id="IPR008457">
    <property type="entry name" value="Cu-R_CopD_dom"/>
</dbReference>
<dbReference type="AlphaFoldDB" id="A0A1H3NSQ2"/>
<dbReference type="PANTHER" id="PTHR34820">
    <property type="entry name" value="INNER MEMBRANE PROTEIN YEBZ"/>
    <property type="match status" value="1"/>
</dbReference>
<gene>
    <name evidence="12" type="ORF">SAMN05421881_10803</name>
</gene>
<evidence type="ECO:0000256" key="10">
    <source>
        <dbReference type="SAM" id="Phobius"/>
    </source>
</evidence>
<evidence type="ECO:0000313" key="13">
    <source>
        <dbReference type="Proteomes" id="UP000198640"/>
    </source>
</evidence>
<evidence type="ECO:0000256" key="2">
    <source>
        <dbReference type="ARBA" id="ARBA00022475"/>
    </source>
</evidence>
<dbReference type="PANTHER" id="PTHR34820:SF4">
    <property type="entry name" value="INNER MEMBRANE PROTEIN YEBZ"/>
    <property type="match status" value="1"/>
</dbReference>
<name>A0A1H3NSQ2_9PROT</name>
<evidence type="ECO:0000256" key="9">
    <source>
        <dbReference type="PROSITE-ProRule" id="PRU00433"/>
    </source>
</evidence>
<keyword evidence="13" id="KW-1185">Reference proteome</keyword>
<evidence type="ECO:0000259" key="11">
    <source>
        <dbReference type="PROSITE" id="PS51007"/>
    </source>
</evidence>
<proteinExistence type="predicted"/>
<evidence type="ECO:0000256" key="6">
    <source>
        <dbReference type="ARBA" id="ARBA00022989"/>
    </source>
</evidence>
<keyword evidence="4 10" id="KW-0812">Transmembrane</keyword>
<protein>
    <submittedName>
        <fullName evidence="12">Putative copper resistance protein D</fullName>
    </submittedName>
</protein>
<dbReference type="InterPro" id="IPR009056">
    <property type="entry name" value="Cyt_c-like_dom"/>
</dbReference>
<dbReference type="PROSITE" id="PS51007">
    <property type="entry name" value="CYTC"/>
    <property type="match status" value="1"/>
</dbReference>
<dbReference type="GO" id="GO:0009055">
    <property type="term" value="F:electron transfer activity"/>
    <property type="evidence" value="ECO:0007669"/>
    <property type="project" value="InterPro"/>
</dbReference>
<keyword evidence="5 9" id="KW-0479">Metal-binding</keyword>
<dbReference type="GO" id="GO:0006825">
    <property type="term" value="P:copper ion transport"/>
    <property type="evidence" value="ECO:0007669"/>
    <property type="project" value="InterPro"/>
</dbReference>
<dbReference type="GO" id="GO:0046872">
    <property type="term" value="F:metal ion binding"/>
    <property type="evidence" value="ECO:0007669"/>
    <property type="project" value="UniProtKB-KW"/>
</dbReference>
<reference evidence="12 13" key="1">
    <citation type="submission" date="2016-10" db="EMBL/GenBank/DDBJ databases">
        <authorList>
            <person name="de Groot N.N."/>
        </authorList>
    </citation>
    <scope>NUCLEOTIDE SEQUENCE [LARGE SCALE GENOMIC DNA]</scope>
    <source>
        <strain evidence="12 13">Nm1</strain>
    </source>
</reference>
<dbReference type="SUPFAM" id="SSF52833">
    <property type="entry name" value="Thioredoxin-like"/>
    <property type="match status" value="1"/>
</dbReference>
<dbReference type="Pfam" id="PF00034">
    <property type="entry name" value="Cytochrom_C"/>
    <property type="match status" value="1"/>
</dbReference>
<evidence type="ECO:0000256" key="7">
    <source>
        <dbReference type="ARBA" id="ARBA00023004"/>
    </source>
</evidence>
<feature type="transmembrane region" description="Helical" evidence="10">
    <location>
        <begin position="401"/>
        <end position="421"/>
    </location>
</feature>
<evidence type="ECO:0000256" key="8">
    <source>
        <dbReference type="ARBA" id="ARBA00023136"/>
    </source>
</evidence>
<accession>A0A1H3NSQ2</accession>
<feature type="transmembrane region" description="Helical" evidence="10">
    <location>
        <begin position="232"/>
        <end position="256"/>
    </location>
</feature>
<keyword evidence="6 10" id="KW-1133">Transmembrane helix</keyword>
<feature type="transmembrane region" description="Helical" evidence="10">
    <location>
        <begin position="12"/>
        <end position="30"/>
    </location>
</feature>
<feature type="transmembrane region" description="Helical" evidence="10">
    <location>
        <begin position="124"/>
        <end position="146"/>
    </location>
</feature>
<keyword evidence="2" id="KW-1003">Cell membrane</keyword>
<dbReference type="Gene3D" id="1.10.760.10">
    <property type="entry name" value="Cytochrome c-like domain"/>
    <property type="match status" value="1"/>
</dbReference>
<organism evidence="12 13">
    <name type="scientific">Nitrosomonas halophila</name>
    <dbReference type="NCBI Taxonomy" id="44576"/>
    <lineage>
        <taxon>Bacteria</taxon>
        <taxon>Pseudomonadati</taxon>
        <taxon>Pseudomonadota</taxon>
        <taxon>Betaproteobacteria</taxon>
        <taxon>Nitrosomonadales</taxon>
        <taxon>Nitrosomonadaceae</taxon>
        <taxon>Nitrosomonas</taxon>
    </lineage>
</organism>
<evidence type="ECO:0000256" key="3">
    <source>
        <dbReference type="ARBA" id="ARBA00022617"/>
    </source>
</evidence>
<evidence type="ECO:0000256" key="1">
    <source>
        <dbReference type="ARBA" id="ARBA00004651"/>
    </source>
</evidence>
<comment type="subcellular location">
    <subcellularLocation>
        <location evidence="1">Cell membrane</location>
        <topology evidence="1">Multi-pass membrane protein</topology>
    </subcellularLocation>
</comment>
<dbReference type="EMBL" id="FNOY01000080">
    <property type="protein sequence ID" value="SDY91956.1"/>
    <property type="molecule type" value="Genomic_DNA"/>
</dbReference>
<dbReference type="STRING" id="44576.SAMN05421881_10803"/>
<feature type="transmembrane region" description="Helical" evidence="10">
    <location>
        <begin position="371"/>
        <end position="389"/>
    </location>
</feature>
<dbReference type="OrthoDB" id="9765171at2"/>
<dbReference type="GO" id="GO:0005886">
    <property type="term" value="C:plasma membrane"/>
    <property type="evidence" value="ECO:0007669"/>
    <property type="project" value="UniProtKB-SubCell"/>
</dbReference>
<dbReference type="SUPFAM" id="SSF46626">
    <property type="entry name" value="Cytochrome c"/>
    <property type="match status" value="1"/>
</dbReference>
<feature type="transmembrane region" description="Helical" evidence="10">
    <location>
        <begin position="51"/>
        <end position="69"/>
    </location>
</feature>
<keyword evidence="3 9" id="KW-0349">Heme</keyword>
<evidence type="ECO:0000256" key="5">
    <source>
        <dbReference type="ARBA" id="ARBA00022723"/>
    </source>
</evidence>
<evidence type="ECO:0000256" key="4">
    <source>
        <dbReference type="ARBA" id="ARBA00022692"/>
    </source>
</evidence>
<feature type="transmembrane region" description="Helical" evidence="10">
    <location>
        <begin position="201"/>
        <end position="220"/>
    </location>
</feature>
<feature type="transmembrane region" description="Helical" evidence="10">
    <location>
        <begin position="97"/>
        <end position="117"/>
    </location>
</feature>
<dbReference type="Gene3D" id="3.40.30.10">
    <property type="entry name" value="Glutaredoxin"/>
    <property type="match status" value="1"/>
</dbReference>
<dbReference type="Proteomes" id="UP000198640">
    <property type="component" value="Unassembled WGS sequence"/>
</dbReference>
<dbReference type="InterPro" id="IPR032694">
    <property type="entry name" value="CopC/D"/>
</dbReference>
<keyword evidence="8 10" id="KW-0472">Membrane</keyword>
<feature type="domain" description="Cytochrome c" evidence="11">
    <location>
        <begin position="438"/>
        <end position="526"/>
    </location>
</feature>
<dbReference type="InterPro" id="IPR036249">
    <property type="entry name" value="Thioredoxin-like_sf"/>
</dbReference>
<dbReference type="Pfam" id="PF05425">
    <property type="entry name" value="CopD"/>
    <property type="match status" value="1"/>
</dbReference>
<feature type="transmembrane region" description="Helical" evidence="10">
    <location>
        <begin position="158"/>
        <end position="180"/>
    </location>
</feature>
<keyword evidence="7 9" id="KW-0408">Iron</keyword>